<dbReference type="OrthoDB" id="155122at2"/>
<feature type="transmembrane region" description="Helical" evidence="1">
    <location>
        <begin position="170"/>
        <end position="191"/>
    </location>
</feature>
<feature type="transmembrane region" description="Helical" evidence="1">
    <location>
        <begin position="259"/>
        <end position="283"/>
    </location>
</feature>
<feature type="transmembrane region" description="Helical" evidence="1">
    <location>
        <begin position="347"/>
        <end position="368"/>
    </location>
</feature>
<accession>A0A402AVH7</accession>
<feature type="transmembrane region" description="Helical" evidence="1">
    <location>
        <begin position="32"/>
        <end position="52"/>
    </location>
</feature>
<keyword evidence="1" id="KW-0812">Transmembrane</keyword>
<feature type="transmembrane region" description="Helical" evidence="1">
    <location>
        <begin position="227"/>
        <end position="247"/>
    </location>
</feature>
<evidence type="ECO:0000256" key="1">
    <source>
        <dbReference type="SAM" id="Phobius"/>
    </source>
</evidence>
<feature type="transmembrane region" description="Helical" evidence="1">
    <location>
        <begin position="92"/>
        <end position="110"/>
    </location>
</feature>
<dbReference type="AlphaFoldDB" id="A0A402AVH7"/>
<feature type="transmembrane region" description="Helical" evidence="1">
    <location>
        <begin position="116"/>
        <end position="134"/>
    </location>
</feature>
<dbReference type="EMBL" id="BIFS01000002">
    <property type="protein sequence ID" value="GCE23069.1"/>
    <property type="molecule type" value="Genomic_DNA"/>
</dbReference>
<protein>
    <recommendedName>
        <fullName evidence="4">Glycosyltransferase RgtA/B/C/D-like domain-containing protein</fullName>
    </recommendedName>
</protein>
<organism evidence="2 3">
    <name type="scientific">Dictyobacter kobayashii</name>
    <dbReference type="NCBI Taxonomy" id="2014872"/>
    <lineage>
        <taxon>Bacteria</taxon>
        <taxon>Bacillati</taxon>
        <taxon>Chloroflexota</taxon>
        <taxon>Ktedonobacteria</taxon>
        <taxon>Ktedonobacterales</taxon>
        <taxon>Dictyobacteraceae</taxon>
        <taxon>Dictyobacter</taxon>
    </lineage>
</organism>
<evidence type="ECO:0008006" key="4">
    <source>
        <dbReference type="Google" id="ProtNLM"/>
    </source>
</evidence>
<keyword evidence="1" id="KW-0472">Membrane</keyword>
<dbReference type="RefSeq" id="WP_136625328.1">
    <property type="nucleotide sequence ID" value="NZ_BIFS01000002.1"/>
</dbReference>
<keyword evidence="3" id="KW-1185">Reference proteome</keyword>
<sequence>MGMKSATVTLDPAQKTSSSLRNFSAKFSLSQIWIHTPLLICLLCTLIIRVWFIIHNHGVVEGDEALVGIQAEHILRGEHPIYFYGQPYMGSLEAYLIAALFALFGASVWTLRTEPILLSLIVVWLTWKLAGALADSAHLAPRAKQWFMTIAALCATFPPLYDLVIELRTYGGYIETFIVMLWLLFSALRLTQRWHAGASYKELALRWAGIGFLIGLGFWIYPLIVIAVLAAIIWIAGYCLLEIVARYRKKSTAAQNSSIFMGLLLAVSAIPGALIGFAPGLYWGAKHNWENITYILGSSGTKTGDRLTTIHQLEHLYRTCSSLRVIGGALPTGGNVTIAQPHLMTPALIAGVFCLFMAVIGIALSLLWPQPVLVYIRQLATLPLIFGACAAFIFCASSAPIVGIGGQCGPIDGAGRYSTPLMLILPFLYATALTTIMLLLQGVNRQPDYQGNQTQPAMVVRPRYSLLIQVGIAIVLFLFLSTQVYAYTQANTNDTLQTSGCVSAPVNDDPIISYMQQQHIHYAWGNGWVGNLIVFKTNAAILVIDPRTVAGHSIVRIPAYANAVKQAKQASVLLLAEHNDVHPALLKTFDQQKIKYNVKRFYSEPGVDILVVTPLNRTVSPADANMLGVKFRKC</sequence>
<feature type="transmembrane region" description="Helical" evidence="1">
    <location>
        <begin position="464"/>
        <end position="487"/>
    </location>
</feature>
<feature type="transmembrane region" description="Helical" evidence="1">
    <location>
        <begin position="421"/>
        <end position="443"/>
    </location>
</feature>
<reference evidence="3" key="1">
    <citation type="submission" date="2018-12" db="EMBL/GenBank/DDBJ databases">
        <title>Tengunoibacter tsumagoiensis gen. nov., sp. nov., Dictyobacter kobayashii sp. nov., D. alpinus sp. nov., and D. joshuensis sp. nov. and description of Dictyobacteraceae fam. nov. within the order Ktedonobacterales isolated from Tengu-no-mugimeshi.</title>
        <authorList>
            <person name="Wang C.M."/>
            <person name="Zheng Y."/>
            <person name="Sakai Y."/>
            <person name="Toyoda A."/>
            <person name="Minakuchi Y."/>
            <person name="Abe K."/>
            <person name="Yokota A."/>
            <person name="Yabe S."/>
        </authorList>
    </citation>
    <scope>NUCLEOTIDE SEQUENCE [LARGE SCALE GENOMIC DNA]</scope>
    <source>
        <strain evidence="3">Uno11</strain>
    </source>
</reference>
<name>A0A402AVH7_9CHLR</name>
<feature type="transmembrane region" description="Helical" evidence="1">
    <location>
        <begin position="203"/>
        <end position="221"/>
    </location>
</feature>
<dbReference type="Proteomes" id="UP000287188">
    <property type="component" value="Unassembled WGS sequence"/>
</dbReference>
<gene>
    <name evidence="2" type="ORF">KDK_68690</name>
</gene>
<comment type="caution">
    <text evidence="2">The sequence shown here is derived from an EMBL/GenBank/DDBJ whole genome shotgun (WGS) entry which is preliminary data.</text>
</comment>
<evidence type="ECO:0000313" key="3">
    <source>
        <dbReference type="Proteomes" id="UP000287188"/>
    </source>
</evidence>
<keyword evidence="1" id="KW-1133">Transmembrane helix</keyword>
<proteinExistence type="predicted"/>
<evidence type="ECO:0000313" key="2">
    <source>
        <dbReference type="EMBL" id="GCE23069.1"/>
    </source>
</evidence>
<feature type="transmembrane region" description="Helical" evidence="1">
    <location>
        <begin position="380"/>
        <end position="401"/>
    </location>
</feature>